<name>A0A9D5JXI2_9BACT</name>
<evidence type="ECO:0000256" key="1">
    <source>
        <dbReference type="ARBA" id="ARBA00004651"/>
    </source>
</evidence>
<dbReference type="Proteomes" id="UP000649604">
    <property type="component" value="Unassembled WGS sequence"/>
</dbReference>
<reference evidence="9" key="1">
    <citation type="submission" date="2019-11" db="EMBL/GenBank/DDBJ databases">
        <title>Microbial mats filling the niche in hypersaline microbial mats.</title>
        <authorList>
            <person name="Wong H.L."/>
            <person name="Macleod F.I."/>
            <person name="White R.A. III"/>
            <person name="Burns B.P."/>
        </authorList>
    </citation>
    <scope>NUCLEOTIDE SEQUENCE</scope>
    <source>
        <strain evidence="9">Rbin_158</strain>
    </source>
</reference>
<feature type="transmembrane region" description="Helical" evidence="7">
    <location>
        <begin position="103"/>
        <end position="124"/>
    </location>
</feature>
<dbReference type="PROSITE" id="PS50928">
    <property type="entry name" value="ABC_TM1"/>
    <property type="match status" value="1"/>
</dbReference>
<keyword evidence="2 7" id="KW-0813">Transport</keyword>
<dbReference type="Gene3D" id="1.10.3720.10">
    <property type="entry name" value="MetI-like"/>
    <property type="match status" value="1"/>
</dbReference>
<evidence type="ECO:0000256" key="7">
    <source>
        <dbReference type="RuleBase" id="RU363032"/>
    </source>
</evidence>
<keyword evidence="6 7" id="KW-0472">Membrane</keyword>
<dbReference type="InterPro" id="IPR000515">
    <property type="entry name" value="MetI-like"/>
</dbReference>
<protein>
    <submittedName>
        <fullName evidence="9">ABC transporter permease subunit</fullName>
    </submittedName>
</protein>
<dbReference type="InterPro" id="IPR035906">
    <property type="entry name" value="MetI-like_sf"/>
</dbReference>
<keyword evidence="3" id="KW-1003">Cell membrane</keyword>
<dbReference type="PANTHER" id="PTHR43163">
    <property type="entry name" value="DIPEPTIDE TRANSPORT SYSTEM PERMEASE PROTEIN DPPB-RELATED"/>
    <property type="match status" value="1"/>
</dbReference>
<accession>A0A9D5JXI2</accession>
<comment type="caution">
    <text evidence="9">The sequence shown here is derived from an EMBL/GenBank/DDBJ whole genome shotgun (WGS) entry which is preliminary data.</text>
</comment>
<feature type="transmembrane region" description="Helical" evidence="7">
    <location>
        <begin position="262"/>
        <end position="286"/>
    </location>
</feature>
<feature type="transmembrane region" description="Helical" evidence="7">
    <location>
        <begin position="306"/>
        <end position="330"/>
    </location>
</feature>
<keyword evidence="5 7" id="KW-1133">Transmembrane helix</keyword>
<dbReference type="GO" id="GO:0005886">
    <property type="term" value="C:plasma membrane"/>
    <property type="evidence" value="ECO:0007669"/>
    <property type="project" value="UniProtKB-SubCell"/>
</dbReference>
<evidence type="ECO:0000256" key="6">
    <source>
        <dbReference type="ARBA" id="ARBA00023136"/>
    </source>
</evidence>
<comment type="similarity">
    <text evidence="7">Belongs to the binding-protein-dependent transport system permease family.</text>
</comment>
<evidence type="ECO:0000313" key="10">
    <source>
        <dbReference type="Proteomes" id="UP000649604"/>
    </source>
</evidence>
<dbReference type="AlphaFoldDB" id="A0A9D5JXI2"/>
<feature type="domain" description="ABC transmembrane type-1" evidence="8">
    <location>
        <begin position="97"/>
        <end position="327"/>
    </location>
</feature>
<organism evidence="9 10">
    <name type="scientific">candidate division KSB3 bacterium</name>
    <dbReference type="NCBI Taxonomy" id="2044937"/>
    <lineage>
        <taxon>Bacteria</taxon>
        <taxon>candidate division KSB3</taxon>
    </lineage>
</organism>
<evidence type="ECO:0000256" key="3">
    <source>
        <dbReference type="ARBA" id="ARBA00022475"/>
    </source>
</evidence>
<sequence length="337" mass="37803">MKFYQYILRRLGLMAFTLLGVLIVTFFVSHVIPADPIAAILGPQAPPELIEKIRHELGFDQPAYIQFFIYLKNILRGDFGNSLRTQNPVIEDLRKFFPATIELATTALLIGIVLGIPLGILSAVKKDQWGDHIARGFSLVGLSMPVFWLALILLLIFYYRLGWMPGPGQVDPYLFPKEPITGILLLDSLLHRDFDIFWNALHHIILPAFVLGYFSTAAIVRITRSSMLEVLSQEYVQTARAKGLRERVVIYKHALKNAMIPITTVIGLTYGSLLEGSVLTETIFAWPGLGRYMTSAFLFLDFNAVMGGTLLIALIFSLANLVVDILYAFLNPKIRFG</sequence>
<dbReference type="Pfam" id="PF00528">
    <property type="entry name" value="BPD_transp_1"/>
    <property type="match status" value="1"/>
</dbReference>
<comment type="subcellular location">
    <subcellularLocation>
        <location evidence="1 7">Cell membrane</location>
        <topology evidence="1 7">Multi-pass membrane protein</topology>
    </subcellularLocation>
</comment>
<dbReference type="EMBL" id="WJJP01000468">
    <property type="protein sequence ID" value="MBD3325776.1"/>
    <property type="molecule type" value="Genomic_DNA"/>
</dbReference>
<dbReference type="PANTHER" id="PTHR43163:SF8">
    <property type="entry name" value="D,D-DIPEPTIDE TRANSPORT SYSTEM PERMEASE PROTEIN DDPB-RELATED"/>
    <property type="match status" value="1"/>
</dbReference>
<dbReference type="Pfam" id="PF19300">
    <property type="entry name" value="BPD_transp_1_N"/>
    <property type="match status" value="1"/>
</dbReference>
<dbReference type="GO" id="GO:0071916">
    <property type="term" value="F:dipeptide transmembrane transporter activity"/>
    <property type="evidence" value="ECO:0007669"/>
    <property type="project" value="TreeGrafter"/>
</dbReference>
<dbReference type="SUPFAM" id="SSF161098">
    <property type="entry name" value="MetI-like"/>
    <property type="match status" value="1"/>
</dbReference>
<feature type="transmembrane region" description="Helical" evidence="7">
    <location>
        <begin position="12"/>
        <end position="32"/>
    </location>
</feature>
<dbReference type="CDD" id="cd06261">
    <property type="entry name" value="TM_PBP2"/>
    <property type="match status" value="1"/>
</dbReference>
<proteinExistence type="inferred from homology"/>
<gene>
    <name evidence="9" type="ORF">GF339_14410</name>
</gene>
<evidence type="ECO:0000259" key="8">
    <source>
        <dbReference type="PROSITE" id="PS50928"/>
    </source>
</evidence>
<evidence type="ECO:0000256" key="5">
    <source>
        <dbReference type="ARBA" id="ARBA00022989"/>
    </source>
</evidence>
<evidence type="ECO:0000256" key="4">
    <source>
        <dbReference type="ARBA" id="ARBA00022692"/>
    </source>
</evidence>
<dbReference type="InterPro" id="IPR045621">
    <property type="entry name" value="BPD_transp_1_N"/>
</dbReference>
<evidence type="ECO:0000313" key="9">
    <source>
        <dbReference type="EMBL" id="MBD3325776.1"/>
    </source>
</evidence>
<evidence type="ECO:0000256" key="2">
    <source>
        <dbReference type="ARBA" id="ARBA00022448"/>
    </source>
</evidence>
<feature type="transmembrane region" description="Helical" evidence="7">
    <location>
        <begin position="136"/>
        <end position="159"/>
    </location>
</feature>
<keyword evidence="4 7" id="KW-0812">Transmembrane</keyword>
<feature type="transmembrane region" description="Helical" evidence="7">
    <location>
        <begin position="196"/>
        <end position="220"/>
    </location>
</feature>